<dbReference type="PROSITE" id="PS50801">
    <property type="entry name" value="STAS"/>
    <property type="match status" value="1"/>
</dbReference>
<dbReference type="RefSeq" id="WP_103959717.1">
    <property type="nucleotide sequence ID" value="NZ_FNVT01000010.1"/>
</dbReference>
<evidence type="ECO:0000256" key="1">
    <source>
        <dbReference type="ARBA" id="ARBA00009013"/>
    </source>
</evidence>
<evidence type="ECO:0000259" key="3">
    <source>
        <dbReference type="PROSITE" id="PS50801"/>
    </source>
</evidence>
<organism evidence="4 5">
    <name type="scientific">Nonomuraea solani</name>
    <dbReference type="NCBI Taxonomy" id="1144553"/>
    <lineage>
        <taxon>Bacteria</taxon>
        <taxon>Bacillati</taxon>
        <taxon>Actinomycetota</taxon>
        <taxon>Actinomycetes</taxon>
        <taxon>Streptosporangiales</taxon>
        <taxon>Streptosporangiaceae</taxon>
        <taxon>Nonomuraea</taxon>
    </lineage>
</organism>
<evidence type="ECO:0000313" key="5">
    <source>
        <dbReference type="Proteomes" id="UP000236732"/>
    </source>
</evidence>
<dbReference type="PANTHER" id="PTHR33495">
    <property type="entry name" value="ANTI-SIGMA FACTOR ANTAGONIST TM_1081-RELATED-RELATED"/>
    <property type="match status" value="1"/>
</dbReference>
<dbReference type="Proteomes" id="UP000236732">
    <property type="component" value="Unassembled WGS sequence"/>
</dbReference>
<dbReference type="EMBL" id="FNVT01000010">
    <property type="protein sequence ID" value="SEG96828.1"/>
    <property type="molecule type" value="Genomic_DNA"/>
</dbReference>
<accession>A0A1H6EG70</accession>
<dbReference type="SUPFAM" id="SSF52091">
    <property type="entry name" value="SpoIIaa-like"/>
    <property type="match status" value="1"/>
</dbReference>
<dbReference type="Gene3D" id="3.30.750.24">
    <property type="entry name" value="STAS domain"/>
    <property type="match status" value="1"/>
</dbReference>
<dbReference type="AlphaFoldDB" id="A0A1H6EG70"/>
<sequence length="121" mass="13087">MPPLTLAHQHLPGVTVLAVHGEMDATNRAQLETYLRENRGDPSKRLVFDLSRVPFMDSSGLHVLLSCTTDCLRHGGAVHLAAVQPLPARLFEITGVLAHVPVHDTVEDAIAAALKPSERSI</sequence>
<comment type="similarity">
    <text evidence="1 2">Belongs to the anti-sigma-factor antagonist family.</text>
</comment>
<dbReference type="Pfam" id="PF01740">
    <property type="entry name" value="STAS"/>
    <property type="match status" value="1"/>
</dbReference>
<name>A0A1H6EG70_9ACTN</name>
<proteinExistence type="inferred from homology"/>
<protein>
    <recommendedName>
        <fullName evidence="2">Anti-sigma factor antagonist</fullName>
    </recommendedName>
</protein>
<dbReference type="PANTHER" id="PTHR33495:SF2">
    <property type="entry name" value="ANTI-SIGMA FACTOR ANTAGONIST TM_1081-RELATED"/>
    <property type="match status" value="1"/>
</dbReference>
<feature type="domain" description="STAS" evidence="3">
    <location>
        <begin position="4"/>
        <end position="113"/>
    </location>
</feature>
<dbReference type="InterPro" id="IPR003658">
    <property type="entry name" value="Anti-sigma_ant"/>
</dbReference>
<keyword evidence="5" id="KW-1185">Reference proteome</keyword>
<dbReference type="OrthoDB" id="9793697at2"/>
<dbReference type="GO" id="GO:0043856">
    <property type="term" value="F:anti-sigma factor antagonist activity"/>
    <property type="evidence" value="ECO:0007669"/>
    <property type="project" value="InterPro"/>
</dbReference>
<reference evidence="4 5" key="1">
    <citation type="submission" date="2016-10" db="EMBL/GenBank/DDBJ databases">
        <authorList>
            <person name="de Groot N.N."/>
        </authorList>
    </citation>
    <scope>NUCLEOTIDE SEQUENCE [LARGE SCALE GENOMIC DNA]</scope>
    <source>
        <strain evidence="4 5">CGMCC 4.7037</strain>
    </source>
</reference>
<evidence type="ECO:0000313" key="4">
    <source>
        <dbReference type="EMBL" id="SEG96828.1"/>
    </source>
</evidence>
<dbReference type="InterPro" id="IPR036513">
    <property type="entry name" value="STAS_dom_sf"/>
</dbReference>
<evidence type="ECO:0000256" key="2">
    <source>
        <dbReference type="RuleBase" id="RU003749"/>
    </source>
</evidence>
<gene>
    <name evidence="4" type="ORF">SAMN05444920_110123</name>
</gene>
<dbReference type="NCBIfam" id="TIGR00377">
    <property type="entry name" value="ant_ant_sig"/>
    <property type="match status" value="1"/>
</dbReference>
<dbReference type="InterPro" id="IPR002645">
    <property type="entry name" value="STAS_dom"/>
</dbReference>
<dbReference type="CDD" id="cd07043">
    <property type="entry name" value="STAS_anti-anti-sigma_factors"/>
    <property type="match status" value="1"/>
</dbReference>